<feature type="region of interest" description="Disordered" evidence="1">
    <location>
        <begin position="30"/>
        <end position="77"/>
    </location>
</feature>
<proteinExistence type="predicted"/>
<keyword evidence="4" id="KW-1185">Reference proteome</keyword>
<dbReference type="EMBL" id="JAZHXI010000005">
    <property type="protein sequence ID" value="KAL2071130.1"/>
    <property type="molecule type" value="Genomic_DNA"/>
</dbReference>
<evidence type="ECO:0000256" key="2">
    <source>
        <dbReference type="SAM" id="SignalP"/>
    </source>
</evidence>
<evidence type="ECO:0000313" key="3">
    <source>
        <dbReference type="EMBL" id="KAL2071130.1"/>
    </source>
</evidence>
<organism evidence="3 4">
    <name type="scientific">Oculimacula yallundae</name>
    <dbReference type="NCBI Taxonomy" id="86028"/>
    <lineage>
        <taxon>Eukaryota</taxon>
        <taxon>Fungi</taxon>
        <taxon>Dikarya</taxon>
        <taxon>Ascomycota</taxon>
        <taxon>Pezizomycotina</taxon>
        <taxon>Leotiomycetes</taxon>
        <taxon>Helotiales</taxon>
        <taxon>Ploettnerulaceae</taxon>
        <taxon>Oculimacula</taxon>
    </lineage>
</organism>
<feature type="signal peptide" evidence="2">
    <location>
        <begin position="1"/>
        <end position="22"/>
    </location>
</feature>
<gene>
    <name evidence="3" type="ORF">VTL71DRAFT_12365</name>
</gene>
<feature type="chain" id="PRO_5045123632" evidence="2">
    <location>
        <begin position="23"/>
        <end position="164"/>
    </location>
</feature>
<dbReference type="InterPro" id="IPR031452">
    <property type="entry name" value="Kre1"/>
</dbReference>
<comment type="caution">
    <text evidence="3">The sequence shown here is derived from an EMBL/GenBank/DDBJ whole genome shotgun (WGS) entry which is preliminary data.</text>
</comment>
<accession>A0ABR4CMF3</accession>
<reference evidence="3 4" key="1">
    <citation type="journal article" date="2024" name="Commun. Biol.">
        <title>Comparative genomic analysis of thermophilic fungi reveals convergent evolutionary adaptations and gene losses.</title>
        <authorList>
            <person name="Steindorff A.S."/>
            <person name="Aguilar-Pontes M.V."/>
            <person name="Robinson A.J."/>
            <person name="Andreopoulos B."/>
            <person name="LaButti K."/>
            <person name="Kuo A."/>
            <person name="Mondo S."/>
            <person name="Riley R."/>
            <person name="Otillar R."/>
            <person name="Haridas S."/>
            <person name="Lipzen A."/>
            <person name="Grimwood J."/>
            <person name="Schmutz J."/>
            <person name="Clum A."/>
            <person name="Reid I.D."/>
            <person name="Moisan M.C."/>
            <person name="Butler G."/>
            <person name="Nguyen T.T.M."/>
            <person name="Dewar K."/>
            <person name="Conant G."/>
            <person name="Drula E."/>
            <person name="Henrissat B."/>
            <person name="Hansel C."/>
            <person name="Singer S."/>
            <person name="Hutchinson M.I."/>
            <person name="de Vries R.P."/>
            <person name="Natvig D.O."/>
            <person name="Powell A.J."/>
            <person name="Tsang A."/>
            <person name="Grigoriev I.V."/>
        </authorList>
    </citation>
    <scope>NUCLEOTIDE SEQUENCE [LARGE SCALE GENOMIC DNA]</scope>
    <source>
        <strain evidence="3 4">CBS 494.80</strain>
    </source>
</reference>
<protein>
    <submittedName>
        <fullName evidence="3">Uncharacterized protein</fullName>
    </submittedName>
</protein>
<sequence length="164" mass="17274">MHLLYPQTLLPILLAFTPLSTALSEAQAQAQPELDLTPRNIPDLSNLQDSPSLEDRNIPDLSNLQDSPEDSSPLEDRQVAAGGGLAATTLAPSQYPVSTTAGSLFTVNGVTSATYKLFVQTFATTALGGWELGPTPRPGVIGLGDIKGEVGKVRSKRAVETDGF</sequence>
<dbReference type="Pfam" id="PF17056">
    <property type="entry name" value="KRE1"/>
    <property type="match status" value="1"/>
</dbReference>
<evidence type="ECO:0000256" key="1">
    <source>
        <dbReference type="SAM" id="MobiDB-lite"/>
    </source>
</evidence>
<dbReference type="Proteomes" id="UP001595075">
    <property type="component" value="Unassembled WGS sequence"/>
</dbReference>
<keyword evidence="2" id="KW-0732">Signal</keyword>
<evidence type="ECO:0000313" key="4">
    <source>
        <dbReference type="Proteomes" id="UP001595075"/>
    </source>
</evidence>
<name>A0ABR4CMF3_9HELO</name>